<dbReference type="InterPro" id="IPR006586">
    <property type="entry name" value="ADAM_Cys-rich"/>
</dbReference>
<keyword evidence="13" id="KW-0732">Signal</keyword>
<keyword evidence="18" id="KW-1185">Reference proteome</keyword>
<feature type="domain" description="Disintegrin" evidence="15">
    <location>
        <begin position="360"/>
        <end position="446"/>
    </location>
</feature>
<evidence type="ECO:0000256" key="6">
    <source>
        <dbReference type="ARBA" id="ARBA00022833"/>
    </source>
</evidence>
<accession>A0A498MVB0</accession>
<evidence type="ECO:0000313" key="18">
    <source>
        <dbReference type="Proteomes" id="UP000290572"/>
    </source>
</evidence>
<dbReference type="Gene3D" id="4.10.70.10">
    <property type="entry name" value="Disintegrin domain"/>
    <property type="match status" value="1"/>
</dbReference>
<dbReference type="AlphaFoldDB" id="A0A498MVB0"/>
<sequence length="655" mass="73419">MARGHLMLWIFTLCVSLDPTVSHIPELDGKKVYEIVRPIRLHALQKRDLKSRPDTVKYAMTLGGRDIEMHLQKNDGLLTKDYSETYYTEDGMLVTTTPEDLDFCYYHGKIVNDTESLVSMSTCDGLRGYFQTEEQRFLIEPLSEDGDGDHAVYTFEDVNEETPRVCGVTNTTWDVSEEGAPPRILKSRSRSSGPTLSQRQKYIEFFLVADNREYQKMDSDMEKLRKRIFEIINYVNNAYKEINTFVALTGFEVWTDSDKITVSQNAGSTLDSFTKWRNNDLIKRQQHDNAHLLSAIDLEGATVGLAYIGTLCGGLSTGIVQLFHPQHFSSCSTTSYEDYLNNKNPECLLNMPSPKELIQPPVCGNGFVEKGEECDCGTLQECTNPCCNATTCKLTEGSQCATGECCKNCKIMSAAHVCRPKNDECDLPESCTGKSAECPEDVFTVNGLPCKNGQGYCYNGQCPQREEQCFKMWGPTAVLAREYCYNQNTRAEYFAYCKRNGNTYIACQRQDVMCGKLFCENGNDSPNYGRLVTFYGCKATFYGEPDKDYGQVDTGTKCGEGMVCNQNECVDIETAYKATNCSAKCKGHAVCDHRKECRCEPGWLPPNCDRTVESTGVPTGVTIAIAVVVCVLIAILLGLAVFFYKRRKSTPHSFR</sequence>
<dbReference type="InterPro" id="IPR018358">
    <property type="entry name" value="Disintegrin_CS"/>
</dbReference>
<keyword evidence="17" id="KW-0401">Integrin</keyword>
<evidence type="ECO:0000256" key="2">
    <source>
        <dbReference type="ARBA" id="ARBA00004479"/>
    </source>
</evidence>
<evidence type="ECO:0000256" key="7">
    <source>
        <dbReference type="ARBA" id="ARBA00022989"/>
    </source>
</evidence>
<dbReference type="InterPro" id="IPR001590">
    <property type="entry name" value="Peptidase_M12B"/>
</dbReference>
<dbReference type="InterPro" id="IPR001762">
    <property type="entry name" value="Disintegrin_dom"/>
</dbReference>
<comment type="caution">
    <text evidence="11">Lacks conserved residue(s) required for the propagation of feature annotation.</text>
</comment>
<dbReference type="SUPFAM" id="SSF55486">
    <property type="entry name" value="Metalloproteases ('zincins'), catalytic domain"/>
    <property type="match status" value="1"/>
</dbReference>
<feature type="domain" description="Peptidase M12B" evidence="16">
    <location>
        <begin position="201"/>
        <end position="430"/>
    </location>
</feature>
<dbReference type="InterPro" id="IPR034027">
    <property type="entry name" value="Reprolysin_adamalysin"/>
</dbReference>
<dbReference type="CDD" id="cd12087">
    <property type="entry name" value="TM_EGFR-like"/>
    <property type="match status" value="1"/>
</dbReference>
<proteinExistence type="predicted"/>
<dbReference type="GO" id="GO:0046872">
    <property type="term" value="F:metal ion binding"/>
    <property type="evidence" value="ECO:0007669"/>
    <property type="project" value="UniProtKB-KW"/>
</dbReference>
<dbReference type="SUPFAM" id="SSF57552">
    <property type="entry name" value="Blood coagulation inhibitor (disintegrin)"/>
    <property type="match status" value="1"/>
</dbReference>
<dbReference type="PANTHER" id="PTHR11905">
    <property type="entry name" value="ADAM A DISINTEGRIN AND METALLOPROTEASE DOMAIN"/>
    <property type="match status" value="1"/>
</dbReference>
<dbReference type="SMART" id="SM00608">
    <property type="entry name" value="ACR"/>
    <property type="match status" value="1"/>
</dbReference>
<keyword evidence="9 11" id="KW-1015">Disulfide bond</keyword>
<dbReference type="GO" id="GO:0006508">
    <property type="term" value="P:proteolysis"/>
    <property type="evidence" value="ECO:0007669"/>
    <property type="project" value="InterPro"/>
</dbReference>
<keyword evidence="3 12" id="KW-0812">Transmembrane</keyword>
<evidence type="ECO:0000256" key="3">
    <source>
        <dbReference type="ARBA" id="ARBA00022692"/>
    </source>
</evidence>
<comment type="caution">
    <text evidence="17">The sequence shown here is derived from an EMBL/GenBank/DDBJ whole genome shotgun (WGS) entry which is preliminary data.</text>
</comment>
<dbReference type="GO" id="GO:0007229">
    <property type="term" value="P:integrin-mediated signaling pathway"/>
    <property type="evidence" value="ECO:0007669"/>
    <property type="project" value="UniProtKB-KW"/>
</dbReference>
<dbReference type="InterPro" id="IPR002870">
    <property type="entry name" value="Peptidase_M12B_N"/>
</dbReference>
<dbReference type="STRING" id="84645.A0A498MVB0"/>
<feature type="transmembrane region" description="Helical" evidence="12">
    <location>
        <begin position="621"/>
        <end position="644"/>
    </location>
</feature>
<evidence type="ECO:0000256" key="12">
    <source>
        <dbReference type="SAM" id="Phobius"/>
    </source>
</evidence>
<feature type="disulfide bond" evidence="10">
    <location>
        <begin position="418"/>
        <end position="438"/>
    </location>
</feature>
<dbReference type="FunFam" id="4.10.70.10:FF:000001">
    <property type="entry name" value="Disintegrin and metalloproteinase domain-containing protein 22"/>
    <property type="match status" value="1"/>
</dbReference>
<comment type="cofactor">
    <cofactor evidence="1">
        <name>Zn(2+)</name>
        <dbReference type="ChEBI" id="CHEBI:29105"/>
    </cofactor>
</comment>
<keyword evidence="4" id="KW-0479">Metal-binding</keyword>
<dbReference type="GO" id="GO:0004222">
    <property type="term" value="F:metalloendopeptidase activity"/>
    <property type="evidence" value="ECO:0007669"/>
    <property type="project" value="InterPro"/>
</dbReference>
<keyword evidence="11" id="KW-0245">EGF-like domain</keyword>
<dbReference type="PROSITE" id="PS50215">
    <property type="entry name" value="ADAM_MEPRO"/>
    <property type="match status" value="1"/>
</dbReference>
<evidence type="ECO:0000313" key="17">
    <source>
        <dbReference type="EMBL" id="RXN22156.1"/>
    </source>
</evidence>
<protein>
    <submittedName>
        <fullName evidence="17">Zinc metallo ase-disintegrin-like batroxstatin-1</fullName>
    </submittedName>
</protein>
<dbReference type="CDD" id="cd04269">
    <property type="entry name" value="ZnMc_adamalysin_II_like"/>
    <property type="match status" value="1"/>
</dbReference>
<evidence type="ECO:0000256" key="5">
    <source>
        <dbReference type="ARBA" id="ARBA00022801"/>
    </source>
</evidence>
<evidence type="ECO:0000256" key="13">
    <source>
        <dbReference type="SAM" id="SignalP"/>
    </source>
</evidence>
<dbReference type="SMART" id="SM00050">
    <property type="entry name" value="DISIN"/>
    <property type="match status" value="1"/>
</dbReference>
<keyword evidence="6" id="KW-0862">Zinc</keyword>
<dbReference type="PROSITE" id="PS50026">
    <property type="entry name" value="EGF_3"/>
    <property type="match status" value="1"/>
</dbReference>
<evidence type="ECO:0000259" key="16">
    <source>
        <dbReference type="PROSITE" id="PS50215"/>
    </source>
</evidence>
<keyword evidence="7 12" id="KW-1133">Transmembrane helix</keyword>
<evidence type="ECO:0000256" key="11">
    <source>
        <dbReference type="PROSITE-ProRule" id="PRU00076"/>
    </source>
</evidence>
<dbReference type="GO" id="GO:0005886">
    <property type="term" value="C:plasma membrane"/>
    <property type="evidence" value="ECO:0007669"/>
    <property type="project" value="TreeGrafter"/>
</dbReference>
<dbReference type="Pfam" id="PF08516">
    <property type="entry name" value="ADAM_CR"/>
    <property type="match status" value="1"/>
</dbReference>
<evidence type="ECO:0000256" key="9">
    <source>
        <dbReference type="ARBA" id="ARBA00023157"/>
    </source>
</evidence>
<name>A0A498MVB0_LABRO</name>
<dbReference type="Pfam" id="PF01421">
    <property type="entry name" value="Reprolysin"/>
    <property type="match status" value="1"/>
</dbReference>
<reference evidence="17 18" key="1">
    <citation type="submission" date="2018-03" db="EMBL/GenBank/DDBJ databases">
        <title>Draft genome sequence of Rohu Carp (Labeo rohita).</title>
        <authorList>
            <person name="Das P."/>
            <person name="Kushwaha B."/>
            <person name="Joshi C.G."/>
            <person name="Kumar D."/>
            <person name="Nagpure N.S."/>
            <person name="Sahoo L."/>
            <person name="Das S.P."/>
            <person name="Bit A."/>
            <person name="Patnaik S."/>
            <person name="Meher P.K."/>
            <person name="Jayasankar P."/>
            <person name="Koringa P.G."/>
            <person name="Patel N.V."/>
            <person name="Hinsu A.T."/>
            <person name="Kumar R."/>
            <person name="Pandey M."/>
            <person name="Agarwal S."/>
            <person name="Srivastava S."/>
            <person name="Singh M."/>
            <person name="Iquebal M.A."/>
            <person name="Jaiswal S."/>
            <person name="Angadi U.B."/>
            <person name="Kumar N."/>
            <person name="Raza M."/>
            <person name="Shah T.M."/>
            <person name="Rai A."/>
            <person name="Jena J.K."/>
        </authorList>
    </citation>
    <scope>NUCLEOTIDE SEQUENCE [LARGE SCALE GENOMIC DNA]</scope>
    <source>
        <strain evidence="17">DASCIFA01</strain>
        <tissue evidence="17">Testis</tissue>
    </source>
</reference>
<dbReference type="PANTHER" id="PTHR11905:SF32">
    <property type="entry name" value="DISINTEGRIN AND METALLOPROTEINASE DOMAIN-CONTAINING PROTEIN 28"/>
    <property type="match status" value="1"/>
</dbReference>
<dbReference type="InterPro" id="IPR000742">
    <property type="entry name" value="EGF"/>
</dbReference>
<feature type="chain" id="PRO_5019765566" evidence="13">
    <location>
        <begin position="23"/>
        <end position="655"/>
    </location>
</feature>
<gene>
    <name evidence="17" type="ORF">ROHU_023663</name>
</gene>
<feature type="disulfide bond" evidence="11">
    <location>
        <begin position="599"/>
        <end position="608"/>
    </location>
</feature>
<dbReference type="PROSITE" id="PS01186">
    <property type="entry name" value="EGF_2"/>
    <property type="match status" value="1"/>
</dbReference>
<dbReference type="PROSITE" id="PS00427">
    <property type="entry name" value="DISINTEGRIN_1"/>
    <property type="match status" value="1"/>
</dbReference>
<evidence type="ECO:0000259" key="14">
    <source>
        <dbReference type="PROSITE" id="PS50026"/>
    </source>
</evidence>
<dbReference type="InterPro" id="IPR024079">
    <property type="entry name" value="MetalloPept_cat_dom_sf"/>
</dbReference>
<dbReference type="EMBL" id="QBIY01012603">
    <property type="protein sequence ID" value="RXN22156.1"/>
    <property type="molecule type" value="Genomic_DNA"/>
</dbReference>
<evidence type="ECO:0000256" key="8">
    <source>
        <dbReference type="ARBA" id="ARBA00023136"/>
    </source>
</evidence>
<keyword evidence="8 12" id="KW-0472">Membrane</keyword>
<dbReference type="PROSITE" id="PS50214">
    <property type="entry name" value="DISINTEGRIN_2"/>
    <property type="match status" value="1"/>
</dbReference>
<evidence type="ECO:0000256" key="4">
    <source>
        <dbReference type="ARBA" id="ARBA00022723"/>
    </source>
</evidence>
<feature type="signal peptide" evidence="13">
    <location>
        <begin position="1"/>
        <end position="22"/>
    </location>
</feature>
<dbReference type="Gene3D" id="3.40.390.10">
    <property type="entry name" value="Collagenase (Catalytic Domain)"/>
    <property type="match status" value="1"/>
</dbReference>
<dbReference type="InterPro" id="IPR036436">
    <property type="entry name" value="Disintegrin_dom_sf"/>
</dbReference>
<feature type="disulfide bond" evidence="11">
    <location>
        <begin position="581"/>
        <end position="591"/>
    </location>
</feature>
<dbReference type="Pfam" id="PF01562">
    <property type="entry name" value="Pep_M12B_propep"/>
    <property type="match status" value="1"/>
</dbReference>
<dbReference type="PRINTS" id="PR00289">
    <property type="entry name" value="DISINTEGRIN"/>
</dbReference>
<comment type="subcellular location">
    <subcellularLocation>
        <location evidence="2">Membrane</location>
        <topology evidence="2">Single-pass type I membrane protein</topology>
    </subcellularLocation>
</comment>
<evidence type="ECO:0000256" key="10">
    <source>
        <dbReference type="PROSITE-ProRule" id="PRU00068"/>
    </source>
</evidence>
<organism evidence="17 18">
    <name type="scientific">Labeo rohita</name>
    <name type="common">Indian major carp</name>
    <name type="synonym">Cyprinus rohita</name>
    <dbReference type="NCBI Taxonomy" id="84645"/>
    <lineage>
        <taxon>Eukaryota</taxon>
        <taxon>Metazoa</taxon>
        <taxon>Chordata</taxon>
        <taxon>Craniata</taxon>
        <taxon>Vertebrata</taxon>
        <taxon>Euteleostomi</taxon>
        <taxon>Actinopterygii</taxon>
        <taxon>Neopterygii</taxon>
        <taxon>Teleostei</taxon>
        <taxon>Ostariophysi</taxon>
        <taxon>Cypriniformes</taxon>
        <taxon>Cyprinidae</taxon>
        <taxon>Labeoninae</taxon>
        <taxon>Labeonini</taxon>
        <taxon>Labeo</taxon>
    </lineage>
</organism>
<dbReference type="Pfam" id="PF00200">
    <property type="entry name" value="Disintegrin"/>
    <property type="match status" value="1"/>
</dbReference>
<feature type="domain" description="EGF-like" evidence="14">
    <location>
        <begin position="577"/>
        <end position="609"/>
    </location>
</feature>
<dbReference type="Proteomes" id="UP000290572">
    <property type="component" value="Unassembled WGS sequence"/>
</dbReference>
<keyword evidence="5" id="KW-0378">Hydrolase</keyword>
<evidence type="ECO:0000256" key="1">
    <source>
        <dbReference type="ARBA" id="ARBA00001947"/>
    </source>
</evidence>
<evidence type="ECO:0000259" key="15">
    <source>
        <dbReference type="PROSITE" id="PS50214"/>
    </source>
</evidence>